<name>A0A553NSJ5_TIGCA</name>
<keyword evidence="1 5" id="KW-0732">Signal</keyword>
<dbReference type="GO" id="GO:0005615">
    <property type="term" value="C:extracellular space"/>
    <property type="evidence" value="ECO:0007669"/>
    <property type="project" value="UniProtKB-ARBA"/>
</dbReference>
<evidence type="ECO:0000256" key="2">
    <source>
        <dbReference type="ARBA" id="ARBA00023157"/>
    </source>
</evidence>
<feature type="region of interest" description="Disordered" evidence="4">
    <location>
        <begin position="79"/>
        <end position="140"/>
    </location>
</feature>
<keyword evidence="2" id="KW-1015">Disulfide bond</keyword>
<keyword evidence="3" id="KW-0325">Glycoprotein</keyword>
<accession>A0A553NSJ5</accession>
<evidence type="ECO:0000256" key="4">
    <source>
        <dbReference type="SAM" id="MobiDB-lite"/>
    </source>
</evidence>
<dbReference type="OMA" id="XHEPAPY"/>
<evidence type="ECO:0000256" key="3">
    <source>
        <dbReference type="ARBA" id="ARBA00023180"/>
    </source>
</evidence>
<dbReference type="InterPro" id="IPR032104">
    <property type="entry name" value="Spaetzle"/>
</dbReference>
<sequence length="299" mass="33476">MKFWVIVPVLCVASVWGDAEPKAEADAEAIADADAEAEAEADLGPHHAPHHPAPHGYTPAPYTPAPAYGYSPGYGHEPAPYHPAPQYGPTHAPHHGPPHHSAPHHAPAYPQPHHAPAYPSPHHPEPSYDPHHPEPHYAPPACSKGNPKPFCLEDPEYPTYEIQQAIEYNYDAVQQLYNDNSVYRLKDIVEETYLCPSEVKYIQPLRAINVHGKWRIVVNHVKAHYETLTQTARVEHCATPGSPCPLIPECYESKCLQKHIYHRFLVYDPYDKYLPFAIESFKLASACACYNGPFHYAPH</sequence>
<evidence type="ECO:0000256" key="1">
    <source>
        <dbReference type="ARBA" id="ARBA00022729"/>
    </source>
</evidence>
<dbReference type="GO" id="GO:0008083">
    <property type="term" value="F:growth factor activity"/>
    <property type="evidence" value="ECO:0007669"/>
    <property type="project" value="TreeGrafter"/>
</dbReference>
<dbReference type="EMBL" id="VCGU01000010">
    <property type="protein sequence ID" value="TRY68380.1"/>
    <property type="molecule type" value="Genomic_DNA"/>
</dbReference>
<feature type="signal peptide" evidence="5">
    <location>
        <begin position="1"/>
        <end position="17"/>
    </location>
</feature>
<evidence type="ECO:0000259" key="6">
    <source>
        <dbReference type="Pfam" id="PF16077"/>
    </source>
</evidence>
<proteinExistence type="predicted"/>
<feature type="compositionally biased region" description="Basic residues" evidence="4">
    <location>
        <begin position="92"/>
        <end position="103"/>
    </location>
</feature>
<dbReference type="InterPro" id="IPR029034">
    <property type="entry name" value="Cystine-knot_cytokine"/>
</dbReference>
<feature type="compositionally biased region" description="Basic and acidic residues" evidence="4">
    <location>
        <begin position="122"/>
        <end position="135"/>
    </location>
</feature>
<dbReference type="PANTHER" id="PTHR23199">
    <property type="entry name" value="NEUROTROPHIN 1-RELATED"/>
    <property type="match status" value="1"/>
</dbReference>
<reference evidence="7 8" key="1">
    <citation type="journal article" date="2018" name="Nat. Ecol. Evol.">
        <title>Genomic signatures of mitonuclear coevolution across populations of Tigriopus californicus.</title>
        <authorList>
            <person name="Barreto F.S."/>
            <person name="Watson E.T."/>
            <person name="Lima T.G."/>
            <person name="Willett C.S."/>
            <person name="Edmands S."/>
            <person name="Li W."/>
            <person name="Burton R.S."/>
        </authorList>
    </citation>
    <scope>NUCLEOTIDE SEQUENCE [LARGE SCALE GENOMIC DNA]</scope>
    <source>
        <strain evidence="7 8">San Diego</strain>
    </source>
</reference>
<dbReference type="InterPro" id="IPR052444">
    <property type="entry name" value="Spz/Toll_ligand-like"/>
</dbReference>
<evidence type="ECO:0000256" key="5">
    <source>
        <dbReference type="SAM" id="SignalP"/>
    </source>
</evidence>
<organism evidence="7 8">
    <name type="scientific">Tigriopus californicus</name>
    <name type="common">Marine copepod</name>
    <dbReference type="NCBI Taxonomy" id="6832"/>
    <lineage>
        <taxon>Eukaryota</taxon>
        <taxon>Metazoa</taxon>
        <taxon>Ecdysozoa</taxon>
        <taxon>Arthropoda</taxon>
        <taxon>Crustacea</taxon>
        <taxon>Multicrustacea</taxon>
        <taxon>Hexanauplia</taxon>
        <taxon>Copepoda</taxon>
        <taxon>Harpacticoida</taxon>
        <taxon>Harpacticidae</taxon>
        <taxon>Tigriopus</taxon>
    </lineage>
</organism>
<dbReference type="AlphaFoldDB" id="A0A553NSJ5"/>
<evidence type="ECO:0000313" key="8">
    <source>
        <dbReference type="Proteomes" id="UP000318571"/>
    </source>
</evidence>
<dbReference type="Proteomes" id="UP000318571">
    <property type="component" value="Chromosome 1"/>
</dbReference>
<comment type="caution">
    <text evidence="7">The sequence shown here is derived from an EMBL/GenBank/DDBJ whole genome shotgun (WGS) entry which is preliminary data.</text>
</comment>
<gene>
    <name evidence="7" type="ORF">TCAL_09663</name>
</gene>
<dbReference type="Pfam" id="PF16077">
    <property type="entry name" value="Spaetzle"/>
    <property type="match status" value="1"/>
</dbReference>
<dbReference type="GO" id="GO:0045087">
    <property type="term" value="P:innate immune response"/>
    <property type="evidence" value="ECO:0007669"/>
    <property type="project" value="TreeGrafter"/>
</dbReference>
<feature type="domain" description="Spaetzle" evidence="6">
    <location>
        <begin position="193"/>
        <end position="290"/>
    </location>
</feature>
<feature type="compositionally biased region" description="Low complexity" evidence="4">
    <location>
        <begin position="104"/>
        <end position="117"/>
    </location>
</feature>
<dbReference type="FunFam" id="2.10.90.10:FF:000035">
    <property type="entry name" value="Spz1"/>
    <property type="match status" value="1"/>
</dbReference>
<dbReference type="PANTHER" id="PTHR23199:SF12">
    <property type="entry name" value="NEUROTROPHIN 1-RELATED"/>
    <property type="match status" value="1"/>
</dbReference>
<keyword evidence="8" id="KW-1185">Reference proteome</keyword>
<dbReference type="SUPFAM" id="SSF57501">
    <property type="entry name" value="Cystine-knot cytokines"/>
    <property type="match status" value="1"/>
</dbReference>
<evidence type="ECO:0000313" key="7">
    <source>
        <dbReference type="EMBL" id="TRY68380.1"/>
    </source>
</evidence>
<dbReference type="GO" id="GO:0005121">
    <property type="term" value="F:Toll binding"/>
    <property type="evidence" value="ECO:0007669"/>
    <property type="project" value="TreeGrafter"/>
</dbReference>
<dbReference type="Gene3D" id="2.10.90.10">
    <property type="entry name" value="Cystine-knot cytokines"/>
    <property type="match status" value="1"/>
</dbReference>
<dbReference type="GO" id="GO:0021556">
    <property type="term" value="P:central nervous system formation"/>
    <property type="evidence" value="ECO:0007669"/>
    <property type="project" value="TreeGrafter"/>
</dbReference>
<feature type="chain" id="PRO_5021773953" description="Spaetzle domain-containing protein" evidence="5">
    <location>
        <begin position="18"/>
        <end position="299"/>
    </location>
</feature>
<protein>
    <recommendedName>
        <fullName evidence="6">Spaetzle domain-containing protein</fullName>
    </recommendedName>
</protein>